<name>A0A0C2IGN7_THEKT</name>
<evidence type="ECO:0000313" key="1">
    <source>
        <dbReference type="EMBL" id="KII64484.1"/>
    </source>
</evidence>
<accession>A0A0C2IGN7</accession>
<comment type="caution">
    <text evidence="1">The sequence shown here is derived from an EMBL/GenBank/DDBJ whole genome shotgun (WGS) entry which is preliminary data.</text>
</comment>
<evidence type="ECO:0000313" key="2">
    <source>
        <dbReference type="Proteomes" id="UP000031668"/>
    </source>
</evidence>
<reference evidence="1 2" key="1">
    <citation type="journal article" date="2014" name="Genome Biol. Evol.">
        <title>The genome of the myxosporean Thelohanellus kitauei shows adaptations to nutrient acquisition within its fish host.</title>
        <authorList>
            <person name="Yang Y."/>
            <person name="Xiong J."/>
            <person name="Zhou Z."/>
            <person name="Huo F."/>
            <person name="Miao W."/>
            <person name="Ran C."/>
            <person name="Liu Y."/>
            <person name="Zhang J."/>
            <person name="Feng J."/>
            <person name="Wang M."/>
            <person name="Wang M."/>
            <person name="Wang L."/>
            <person name="Yao B."/>
        </authorList>
    </citation>
    <scope>NUCLEOTIDE SEQUENCE [LARGE SCALE GENOMIC DNA]</scope>
    <source>
        <strain evidence="1">Wuqing</strain>
    </source>
</reference>
<sequence length="177" mass="20045">MGTTVHNLVEEATLSARTAKSFSKNTVQDCVVVKIDKDKLEKTKYYHWYAVGQKCGADASYYIALVVVGPGSIIKVDIKGYNCINEGFFDEKFDMDQQTETVHDGKSCSWEGPRWGRIAETHAHNELLWPRETKASCQRVPRSSPGGLVWWRWEVSTLPPEFETNDAQPAVAVRRFC</sequence>
<dbReference type="AlphaFoldDB" id="A0A0C2IGN7"/>
<dbReference type="EMBL" id="JWZT01004259">
    <property type="protein sequence ID" value="KII64484.1"/>
    <property type="molecule type" value="Genomic_DNA"/>
</dbReference>
<gene>
    <name evidence="1" type="ORF">RF11_03892</name>
</gene>
<protein>
    <submittedName>
        <fullName evidence="1">Uncharacterized protein</fullName>
    </submittedName>
</protein>
<proteinExistence type="predicted"/>
<dbReference type="Proteomes" id="UP000031668">
    <property type="component" value="Unassembled WGS sequence"/>
</dbReference>
<organism evidence="1 2">
    <name type="scientific">Thelohanellus kitauei</name>
    <name type="common">Myxosporean</name>
    <dbReference type="NCBI Taxonomy" id="669202"/>
    <lineage>
        <taxon>Eukaryota</taxon>
        <taxon>Metazoa</taxon>
        <taxon>Cnidaria</taxon>
        <taxon>Myxozoa</taxon>
        <taxon>Myxosporea</taxon>
        <taxon>Bivalvulida</taxon>
        <taxon>Platysporina</taxon>
        <taxon>Myxobolidae</taxon>
        <taxon>Thelohanellus</taxon>
    </lineage>
</organism>
<keyword evidence="2" id="KW-1185">Reference proteome</keyword>